<feature type="region of interest" description="Disordered" evidence="3">
    <location>
        <begin position="305"/>
        <end position="325"/>
    </location>
</feature>
<evidence type="ECO:0000256" key="2">
    <source>
        <dbReference type="ARBA" id="ARBA00034247"/>
    </source>
</evidence>
<dbReference type="NCBIfam" id="TIGR00254">
    <property type="entry name" value="GGDEF"/>
    <property type="match status" value="1"/>
</dbReference>
<evidence type="ECO:0000256" key="3">
    <source>
        <dbReference type="SAM" id="MobiDB-lite"/>
    </source>
</evidence>
<protein>
    <recommendedName>
        <fullName evidence="1">diguanylate cyclase</fullName>
        <ecNumber evidence="1">2.7.7.65</ecNumber>
    </recommendedName>
</protein>
<keyword evidence="5" id="KW-0808">Transferase</keyword>
<reference evidence="5 6" key="1">
    <citation type="submission" date="2023-11" db="EMBL/GenBank/DDBJ databases">
        <title>Draft genome of Azohydromonas lata strain H1 (DSM1123), a polyhydroxyalkanoate producer.</title>
        <authorList>
            <person name="Traversa D."/>
            <person name="D'Addabbo P."/>
            <person name="Pazzani C."/>
            <person name="Manzari C."/>
            <person name="Chiara M."/>
            <person name="Scrascia M."/>
        </authorList>
    </citation>
    <scope>NUCLEOTIDE SEQUENCE [LARGE SCALE GENOMIC DNA]</scope>
    <source>
        <strain evidence="5 6">H1</strain>
    </source>
</reference>
<dbReference type="SUPFAM" id="SSF55073">
    <property type="entry name" value="Nucleotide cyclase"/>
    <property type="match status" value="1"/>
</dbReference>
<dbReference type="RefSeq" id="WP_157118720.1">
    <property type="nucleotide sequence ID" value="NZ_JAXOJX010000002.1"/>
</dbReference>
<dbReference type="Proteomes" id="UP001293718">
    <property type="component" value="Unassembled WGS sequence"/>
</dbReference>
<name>A0ABU5I9A1_9BURK</name>
<dbReference type="PROSITE" id="PS50887">
    <property type="entry name" value="GGDEF"/>
    <property type="match status" value="1"/>
</dbReference>
<dbReference type="InterPro" id="IPR029787">
    <property type="entry name" value="Nucleotide_cyclase"/>
</dbReference>
<dbReference type="Pfam" id="PF00990">
    <property type="entry name" value="GGDEF"/>
    <property type="match status" value="1"/>
</dbReference>
<dbReference type="CDD" id="cd01949">
    <property type="entry name" value="GGDEF"/>
    <property type="match status" value="1"/>
</dbReference>
<dbReference type="PANTHER" id="PTHR45138">
    <property type="entry name" value="REGULATORY COMPONENTS OF SENSORY TRANSDUCTION SYSTEM"/>
    <property type="match status" value="1"/>
</dbReference>
<evidence type="ECO:0000313" key="6">
    <source>
        <dbReference type="Proteomes" id="UP001293718"/>
    </source>
</evidence>
<dbReference type="Gene3D" id="3.30.70.270">
    <property type="match status" value="1"/>
</dbReference>
<accession>A0ABU5I9A1</accession>
<gene>
    <name evidence="5" type="ORF">SM757_02805</name>
</gene>
<dbReference type="EMBL" id="JAXOJX010000002">
    <property type="protein sequence ID" value="MDZ5455497.1"/>
    <property type="molecule type" value="Genomic_DNA"/>
</dbReference>
<comment type="caution">
    <text evidence="5">The sequence shown here is derived from an EMBL/GenBank/DDBJ whole genome shotgun (WGS) entry which is preliminary data.</text>
</comment>
<feature type="domain" description="GGDEF" evidence="4">
    <location>
        <begin position="182"/>
        <end position="313"/>
    </location>
</feature>
<dbReference type="GO" id="GO:0052621">
    <property type="term" value="F:diguanylate cyclase activity"/>
    <property type="evidence" value="ECO:0007669"/>
    <property type="project" value="UniProtKB-EC"/>
</dbReference>
<keyword evidence="6" id="KW-1185">Reference proteome</keyword>
<dbReference type="InterPro" id="IPR050469">
    <property type="entry name" value="Diguanylate_Cyclase"/>
</dbReference>
<proteinExistence type="predicted"/>
<keyword evidence="5" id="KW-0548">Nucleotidyltransferase</keyword>
<dbReference type="PANTHER" id="PTHR45138:SF9">
    <property type="entry name" value="DIGUANYLATE CYCLASE DGCM-RELATED"/>
    <property type="match status" value="1"/>
</dbReference>
<comment type="catalytic activity">
    <reaction evidence="2">
        <text>2 GTP = 3',3'-c-di-GMP + 2 diphosphate</text>
        <dbReference type="Rhea" id="RHEA:24898"/>
        <dbReference type="ChEBI" id="CHEBI:33019"/>
        <dbReference type="ChEBI" id="CHEBI:37565"/>
        <dbReference type="ChEBI" id="CHEBI:58805"/>
        <dbReference type="EC" id="2.7.7.65"/>
    </reaction>
</comment>
<dbReference type="InterPro" id="IPR043128">
    <property type="entry name" value="Rev_trsase/Diguanyl_cyclase"/>
</dbReference>
<organism evidence="5 6">
    <name type="scientific">Azohydromonas lata</name>
    <dbReference type="NCBI Taxonomy" id="45677"/>
    <lineage>
        <taxon>Bacteria</taxon>
        <taxon>Pseudomonadati</taxon>
        <taxon>Pseudomonadota</taxon>
        <taxon>Betaproteobacteria</taxon>
        <taxon>Burkholderiales</taxon>
        <taxon>Sphaerotilaceae</taxon>
        <taxon>Azohydromonas</taxon>
    </lineage>
</organism>
<sequence>MPLVAAPNPAGTPPPPVAAALVQALAESELLVALFDACDQLCWCNPAFAQRFLDGLALPVPFAELVQHNSRRGLGVRIDGGDVEAFLRDRLPRRRRLPYRAFEVDTLDGRWLRMTHTLLESGWLLSVSTDITELKQGELMLRRAQAQAEQDARTDMLTGAPNRRHVFEYGLMALQCCDLAGQPCSVALIDLDHFKRINDGHGHDMGDAVLRSLAAQAFAVLRNGDLFGRIGGEEFLLLTPGARQEQALEIVERLRCQLQPLMLDGGARLPFSFSAGVAQALSGDSMDSLITRADRALYRAKLAGRNRTESADAGDGSGLNTASSS</sequence>
<dbReference type="SMART" id="SM00267">
    <property type="entry name" value="GGDEF"/>
    <property type="match status" value="1"/>
</dbReference>
<dbReference type="EC" id="2.7.7.65" evidence="1"/>
<evidence type="ECO:0000313" key="5">
    <source>
        <dbReference type="EMBL" id="MDZ5455497.1"/>
    </source>
</evidence>
<dbReference type="Pfam" id="PF12860">
    <property type="entry name" value="PAS_7"/>
    <property type="match status" value="1"/>
</dbReference>
<evidence type="ECO:0000259" key="4">
    <source>
        <dbReference type="PROSITE" id="PS50887"/>
    </source>
</evidence>
<dbReference type="InterPro" id="IPR000160">
    <property type="entry name" value="GGDEF_dom"/>
</dbReference>
<evidence type="ECO:0000256" key="1">
    <source>
        <dbReference type="ARBA" id="ARBA00012528"/>
    </source>
</evidence>